<evidence type="ECO:0000256" key="2">
    <source>
        <dbReference type="ARBA" id="ARBA00005453"/>
    </source>
</evidence>
<dbReference type="FunCoup" id="B4N1V9">
    <property type="interactions" value="652"/>
</dbReference>
<evidence type="ECO:0000256" key="5">
    <source>
        <dbReference type="ARBA" id="ARBA00023128"/>
    </source>
</evidence>
<dbReference type="PANTHER" id="PTHR31107:SF2">
    <property type="entry name" value="CYTOCHROME C OXIDASE ASSEMBLY FACTOR 8"/>
    <property type="match status" value="1"/>
</dbReference>
<keyword evidence="4" id="KW-0809">Transit peptide</keyword>
<evidence type="ECO:0000256" key="4">
    <source>
        <dbReference type="ARBA" id="ARBA00022946"/>
    </source>
</evidence>
<dbReference type="PANTHER" id="PTHR31107">
    <property type="entry name" value="APOPTOGENIC PROTEIN 1, MITOCHONDRIAL"/>
    <property type="match status" value="1"/>
</dbReference>
<dbReference type="STRING" id="7260.B4N1V9"/>
<keyword evidence="5" id="KW-0496">Mitochondrion</keyword>
<dbReference type="EMBL" id="CH963925">
    <property type="protein sequence ID" value="EDW78348.2"/>
    <property type="molecule type" value="Genomic_DNA"/>
</dbReference>
<dbReference type="AlphaFoldDB" id="B4N1V9"/>
<accession>B4N1V9</accession>
<dbReference type="GO" id="GO:0097193">
    <property type="term" value="P:intrinsic apoptotic signaling pathway"/>
    <property type="evidence" value="ECO:0007669"/>
    <property type="project" value="InterPro"/>
</dbReference>
<comment type="similarity">
    <text evidence="2">Belongs to the COA8 family.</text>
</comment>
<dbReference type="Pfam" id="PF10231">
    <property type="entry name" value="COA8"/>
    <property type="match status" value="1"/>
</dbReference>
<dbReference type="OrthoDB" id="6246201at2759"/>
<protein>
    <recommendedName>
        <fullName evidence="9">APOPT family protein CG14806, mitochondrial</fullName>
    </recommendedName>
</protein>
<organism evidence="7 8">
    <name type="scientific">Drosophila willistoni</name>
    <name type="common">Fruit fly</name>
    <dbReference type="NCBI Taxonomy" id="7260"/>
    <lineage>
        <taxon>Eukaryota</taxon>
        <taxon>Metazoa</taxon>
        <taxon>Ecdysozoa</taxon>
        <taxon>Arthropoda</taxon>
        <taxon>Hexapoda</taxon>
        <taxon>Insecta</taxon>
        <taxon>Pterygota</taxon>
        <taxon>Neoptera</taxon>
        <taxon>Endopterygota</taxon>
        <taxon>Diptera</taxon>
        <taxon>Brachycera</taxon>
        <taxon>Muscomorpha</taxon>
        <taxon>Ephydroidea</taxon>
        <taxon>Drosophilidae</taxon>
        <taxon>Drosophila</taxon>
        <taxon>Sophophora</taxon>
    </lineage>
</organism>
<evidence type="ECO:0000256" key="1">
    <source>
        <dbReference type="ARBA" id="ARBA00004443"/>
    </source>
</evidence>
<dbReference type="KEGG" id="dwi:6644770"/>
<reference evidence="7 8" key="1">
    <citation type="journal article" date="2007" name="Nature">
        <title>Evolution of genes and genomes on the Drosophila phylogeny.</title>
        <authorList>
            <consortium name="Drosophila 12 Genomes Consortium"/>
            <person name="Clark A.G."/>
            <person name="Eisen M.B."/>
            <person name="Smith D.R."/>
            <person name="Bergman C.M."/>
            <person name="Oliver B."/>
            <person name="Markow T.A."/>
            <person name="Kaufman T.C."/>
            <person name="Kellis M."/>
            <person name="Gelbart W."/>
            <person name="Iyer V.N."/>
            <person name="Pollard D.A."/>
            <person name="Sackton T.B."/>
            <person name="Larracuente A.M."/>
            <person name="Singh N.D."/>
            <person name="Abad J.P."/>
            <person name="Abt D.N."/>
            <person name="Adryan B."/>
            <person name="Aguade M."/>
            <person name="Akashi H."/>
            <person name="Anderson W.W."/>
            <person name="Aquadro C.F."/>
            <person name="Ardell D.H."/>
            <person name="Arguello R."/>
            <person name="Artieri C.G."/>
            <person name="Barbash D.A."/>
            <person name="Barker D."/>
            <person name="Barsanti P."/>
            <person name="Batterham P."/>
            <person name="Batzoglou S."/>
            <person name="Begun D."/>
            <person name="Bhutkar A."/>
            <person name="Blanco E."/>
            <person name="Bosak S.A."/>
            <person name="Bradley R.K."/>
            <person name="Brand A.D."/>
            <person name="Brent M.R."/>
            <person name="Brooks A.N."/>
            <person name="Brown R.H."/>
            <person name="Butlin R.K."/>
            <person name="Caggese C."/>
            <person name="Calvi B.R."/>
            <person name="Bernardo de Carvalho A."/>
            <person name="Caspi A."/>
            <person name="Castrezana S."/>
            <person name="Celniker S.E."/>
            <person name="Chang J.L."/>
            <person name="Chapple C."/>
            <person name="Chatterji S."/>
            <person name="Chinwalla A."/>
            <person name="Civetta A."/>
            <person name="Clifton S.W."/>
            <person name="Comeron J.M."/>
            <person name="Costello J.C."/>
            <person name="Coyne J.A."/>
            <person name="Daub J."/>
            <person name="David R.G."/>
            <person name="Delcher A.L."/>
            <person name="Delehaunty K."/>
            <person name="Do C.B."/>
            <person name="Ebling H."/>
            <person name="Edwards K."/>
            <person name="Eickbush T."/>
            <person name="Evans J.D."/>
            <person name="Filipski A."/>
            <person name="Findeiss S."/>
            <person name="Freyhult E."/>
            <person name="Fulton L."/>
            <person name="Fulton R."/>
            <person name="Garcia A.C."/>
            <person name="Gardiner A."/>
            <person name="Garfield D.A."/>
            <person name="Garvin B.E."/>
            <person name="Gibson G."/>
            <person name="Gilbert D."/>
            <person name="Gnerre S."/>
            <person name="Godfrey J."/>
            <person name="Good R."/>
            <person name="Gotea V."/>
            <person name="Gravely B."/>
            <person name="Greenberg A.J."/>
            <person name="Griffiths-Jones S."/>
            <person name="Gross S."/>
            <person name="Guigo R."/>
            <person name="Gustafson E.A."/>
            <person name="Haerty W."/>
            <person name="Hahn M.W."/>
            <person name="Halligan D.L."/>
            <person name="Halpern A.L."/>
            <person name="Halter G.M."/>
            <person name="Han M.V."/>
            <person name="Heger A."/>
            <person name="Hillier L."/>
            <person name="Hinrichs A.S."/>
            <person name="Holmes I."/>
            <person name="Hoskins R.A."/>
            <person name="Hubisz M.J."/>
            <person name="Hultmark D."/>
            <person name="Huntley M.A."/>
            <person name="Jaffe D.B."/>
            <person name="Jagadeeshan S."/>
            <person name="Jeck W.R."/>
            <person name="Johnson J."/>
            <person name="Jones C.D."/>
            <person name="Jordan W.C."/>
            <person name="Karpen G.H."/>
            <person name="Kataoka E."/>
            <person name="Keightley P.D."/>
            <person name="Kheradpour P."/>
            <person name="Kirkness E.F."/>
            <person name="Koerich L.B."/>
            <person name="Kristiansen K."/>
            <person name="Kudrna D."/>
            <person name="Kulathinal R.J."/>
            <person name="Kumar S."/>
            <person name="Kwok R."/>
            <person name="Lander E."/>
            <person name="Langley C.H."/>
            <person name="Lapoint R."/>
            <person name="Lazzaro B.P."/>
            <person name="Lee S.J."/>
            <person name="Levesque L."/>
            <person name="Li R."/>
            <person name="Lin C.F."/>
            <person name="Lin M.F."/>
            <person name="Lindblad-Toh K."/>
            <person name="Llopart A."/>
            <person name="Long M."/>
            <person name="Low L."/>
            <person name="Lozovsky E."/>
            <person name="Lu J."/>
            <person name="Luo M."/>
            <person name="Machado C.A."/>
            <person name="Makalowski W."/>
            <person name="Marzo M."/>
            <person name="Matsuda M."/>
            <person name="Matzkin L."/>
            <person name="McAllister B."/>
            <person name="McBride C.S."/>
            <person name="McKernan B."/>
            <person name="McKernan K."/>
            <person name="Mendez-Lago M."/>
            <person name="Minx P."/>
            <person name="Mollenhauer M.U."/>
            <person name="Montooth K."/>
            <person name="Mount S.M."/>
            <person name="Mu X."/>
            <person name="Myers E."/>
            <person name="Negre B."/>
            <person name="Newfeld S."/>
            <person name="Nielsen R."/>
            <person name="Noor M.A."/>
            <person name="O'Grady P."/>
            <person name="Pachter L."/>
            <person name="Papaceit M."/>
            <person name="Parisi M.J."/>
            <person name="Parisi M."/>
            <person name="Parts L."/>
            <person name="Pedersen J.S."/>
            <person name="Pesole G."/>
            <person name="Phillippy A.M."/>
            <person name="Ponting C.P."/>
            <person name="Pop M."/>
            <person name="Porcelli D."/>
            <person name="Powell J.R."/>
            <person name="Prohaska S."/>
            <person name="Pruitt K."/>
            <person name="Puig M."/>
            <person name="Quesneville H."/>
            <person name="Ram K.R."/>
            <person name="Rand D."/>
            <person name="Rasmussen M.D."/>
            <person name="Reed L.K."/>
            <person name="Reenan R."/>
            <person name="Reily A."/>
            <person name="Remington K.A."/>
            <person name="Rieger T.T."/>
            <person name="Ritchie M.G."/>
            <person name="Robin C."/>
            <person name="Rogers Y.H."/>
            <person name="Rohde C."/>
            <person name="Rozas J."/>
            <person name="Rubenfield M.J."/>
            <person name="Ruiz A."/>
            <person name="Russo S."/>
            <person name="Salzberg S.L."/>
            <person name="Sanchez-Gracia A."/>
            <person name="Saranga D.J."/>
            <person name="Sato H."/>
            <person name="Schaeffer S.W."/>
            <person name="Schatz M.C."/>
            <person name="Schlenke T."/>
            <person name="Schwartz R."/>
            <person name="Segarra C."/>
            <person name="Singh R.S."/>
            <person name="Sirot L."/>
            <person name="Sirota M."/>
            <person name="Sisneros N.B."/>
            <person name="Smith C.D."/>
            <person name="Smith T.F."/>
            <person name="Spieth J."/>
            <person name="Stage D.E."/>
            <person name="Stark A."/>
            <person name="Stephan W."/>
            <person name="Strausberg R.L."/>
            <person name="Strempel S."/>
            <person name="Sturgill D."/>
            <person name="Sutton G."/>
            <person name="Sutton G.G."/>
            <person name="Tao W."/>
            <person name="Teichmann S."/>
            <person name="Tobari Y.N."/>
            <person name="Tomimura Y."/>
            <person name="Tsolas J.M."/>
            <person name="Valente V.L."/>
            <person name="Venter E."/>
            <person name="Venter J.C."/>
            <person name="Vicario S."/>
            <person name="Vieira F.G."/>
            <person name="Vilella A.J."/>
            <person name="Villasante A."/>
            <person name="Walenz B."/>
            <person name="Wang J."/>
            <person name="Wasserman M."/>
            <person name="Watts T."/>
            <person name="Wilson D."/>
            <person name="Wilson R.K."/>
            <person name="Wing R.A."/>
            <person name="Wolfner M.F."/>
            <person name="Wong A."/>
            <person name="Wong G.K."/>
            <person name="Wu C.I."/>
            <person name="Wu G."/>
            <person name="Yamamoto D."/>
            <person name="Yang H.P."/>
            <person name="Yang S.P."/>
            <person name="Yorke J.A."/>
            <person name="Yoshida K."/>
            <person name="Zdobnov E."/>
            <person name="Zhang P."/>
            <person name="Zhang Y."/>
            <person name="Zimin A.V."/>
            <person name="Baldwin J."/>
            <person name="Abdouelleil A."/>
            <person name="Abdulkadir J."/>
            <person name="Abebe A."/>
            <person name="Abera B."/>
            <person name="Abreu J."/>
            <person name="Acer S.C."/>
            <person name="Aftuck L."/>
            <person name="Alexander A."/>
            <person name="An P."/>
            <person name="Anderson E."/>
            <person name="Anderson S."/>
            <person name="Arachi H."/>
            <person name="Azer M."/>
            <person name="Bachantsang P."/>
            <person name="Barry A."/>
            <person name="Bayul T."/>
            <person name="Berlin A."/>
            <person name="Bessette D."/>
            <person name="Bloom T."/>
            <person name="Blye J."/>
            <person name="Boguslavskiy L."/>
            <person name="Bonnet C."/>
            <person name="Boukhgalter B."/>
            <person name="Bourzgui I."/>
            <person name="Brown A."/>
            <person name="Cahill P."/>
            <person name="Channer S."/>
            <person name="Cheshatsang Y."/>
            <person name="Chuda L."/>
            <person name="Citroen M."/>
            <person name="Collymore A."/>
            <person name="Cooke P."/>
            <person name="Costello M."/>
            <person name="D'Aco K."/>
            <person name="Daza R."/>
            <person name="De Haan G."/>
            <person name="DeGray S."/>
            <person name="DeMaso C."/>
            <person name="Dhargay N."/>
            <person name="Dooley K."/>
            <person name="Dooley E."/>
            <person name="Doricent M."/>
            <person name="Dorje P."/>
            <person name="Dorjee K."/>
            <person name="Dupes A."/>
            <person name="Elong R."/>
            <person name="Falk J."/>
            <person name="Farina A."/>
            <person name="Faro S."/>
            <person name="Ferguson D."/>
            <person name="Fisher S."/>
            <person name="Foley C.D."/>
            <person name="Franke A."/>
            <person name="Friedrich D."/>
            <person name="Gadbois L."/>
            <person name="Gearin G."/>
            <person name="Gearin C.R."/>
            <person name="Giannoukos G."/>
            <person name="Goode T."/>
            <person name="Graham J."/>
            <person name="Grandbois E."/>
            <person name="Grewal S."/>
            <person name="Gyaltsen K."/>
            <person name="Hafez N."/>
            <person name="Hagos B."/>
            <person name="Hall J."/>
            <person name="Henson C."/>
            <person name="Hollinger A."/>
            <person name="Honan T."/>
            <person name="Huard M.D."/>
            <person name="Hughes L."/>
            <person name="Hurhula B."/>
            <person name="Husby M.E."/>
            <person name="Kamat A."/>
            <person name="Kanga B."/>
            <person name="Kashin S."/>
            <person name="Khazanovich D."/>
            <person name="Kisner P."/>
            <person name="Lance K."/>
            <person name="Lara M."/>
            <person name="Lee W."/>
            <person name="Lennon N."/>
            <person name="Letendre F."/>
            <person name="LeVine R."/>
            <person name="Lipovsky A."/>
            <person name="Liu X."/>
            <person name="Liu J."/>
            <person name="Liu S."/>
            <person name="Lokyitsang T."/>
            <person name="Lokyitsang Y."/>
            <person name="Lubonja R."/>
            <person name="Lui A."/>
            <person name="MacDonald P."/>
            <person name="Magnisalis V."/>
            <person name="Maru K."/>
            <person name="Matthews C."/>
            <person name="McCusker W."/>
            <person name="McDonough S."/>
            <person name="Mehta T."/>
            <person name="Meldrim J."/>
            <person name="Meneus L."/>
            <person name="Mihai O."/>
            <person name="Mihalev A."/>
            <person name="Mihova T."/>
            <person name="Mittelman R."/>
            <person name="Mlenga V."/>
            <person name="Montmayeur A."/>
            <person name="Mulrain L."/>
            <person name="Navidi A."/>
            <person name="Naylor J."/>
            <person name="Negash T."/>
            <person name="Nguyen T."/>
            <person name="Nguyen N."/>
            <person name="Nicol R."/>
            <person name="Norbu C."/>
            <person name="Norbu N."/>
            <person name="Novod N."/>
            <person name="O'Neill B."/>
            <person name="Osman S."/>
            <person name="Markiewicz E."/>
            <person name="Oyono O.L."/>
            <person name="Patti C."/>
            <person name="Phunkhang P."/>
            <person name="Pierre F."/>
            <person name="Priest M."/>
            <person name="Raghuraman S."/>
            <person name="Rege F."/>
            <person name="Reyes R."/>
            <person name="Rise C."/>
            <person name="Rogov P."/>
            <person name="Ross K."/>
            <person name="Ryan E."/>
            <person name="Settipalli S."/>
            <person name="Shea T."/>
            <person name="Sherpa N."/>
            <person name="Shi L."/>
            <person name="Shih D."/>
            <person name="Sparrow T."/>
            <person name="Spaulding J."/>
            <person name="Stalker J."/>
            <person name="Stange-Thomann N."/>
            <person name="Stavropoulos S."/>
            <person name="Stone C."/>
            <person name="Strader C."/>
            <person name="Tesfaye S."/>
            <person name="Thomson T."/>
            <person name="Thoulutsang Y."/>
            <person name="Thoulutsang D."/>
            <person name="Topham K."/>
            <person name="Topping I."/>
            <person name="Tsamla T."/>
            <person name="Vassiliev H."/>
            <person name="Vo A."/>
            <person name="Wangchuk T."/>
            <person name="Wangdi T."/>
            <person name="Weiand M."/>
            <person name="Wilkinson J."/>
            <person name="Wilson A."/>
            <person name="Yadav S."/>
            <person name="Young G."/>
            <person name="Yu Q."/>
            <person name="Zembek L."/>
            <person name="Zhong D."/>
            <person name="Zimmer A."/>
            <person name="Zwirko Z."/>
            <person name="Jaffe D.B."/>
            <person name="Alvarez P."/>
            <person name="Brockman W."/>
            <person name="Butler J."/>
            <person name="Chin C."/>
            <person name="Gnerre S."/>
            <person name="Grabherr M."/>
            <person name="Kleber M."/>
            <person name="Mauceli E."/>
            <person name="MacCallum I."/>
        </authorList>
    </citation>
    <scope>NUCLEOTIDE SEQUENCE [LARGE SCALE GENOMIC DNA]</scope>
    <source>
        <strain evidence="8">Tucson 14030-0811.24</strain>
    </source>
</reference>
<dbReference type="Proteomes" id="UP000007798">
    <property type="component" value="Unassembled WGS sequence"/>
</dbReference>
<evidence type="ECO:0008006" key="9">
    <source>
        <dbReference type="Google" id="ProtNLM"/>
    </source>
</evidence>
<gene>
    <name evidence="7" type="primary">Dwil\GK19240</name>
    <name evidence="7" type="ORF">Dwil_GK19240</name>
</gene>
<sequence length="181" mass="21555">MHKCLTLALPVRKQISSPFIKHYVTAAPRRRPKVVQGALAERPDPHAVKCDYIGPPDKLSNLRPYVRHIDKNETELAKKLRLKQLEVEAWNIDFWTRHNKRFYDEKADFIRLHKINVNETDDTYADRMSVFYKTFLDKNRRLHIMYNISWYIKNFDMLVLAFMVSCQKLFAIVKRYGGKKV</sequence>
<comment type="subcellular location">
    <subcellularLocation>
        <location evidence="1">Mitochondrion inner membrane</location>
        <topology evidence="1">Peripheral membrane protein</topology>
        <orientation evidence="1">Matrix side</orientation>
    </subcellularLocation>
</comment>
<keyword evidence="6" id="KW-0472">Membrane</keyword>
<evidence type="ECO:0000256" key="3">
    <source>
        <dbReference type="ARBA" id="ARBA00022792"/>
    </source>
</evidence>
<dbReference type="InParanoid" id="B4N1V9"/>
<proteinExistence type="inferred from homology"/>
<evidence type="ECO:0000256" key="6">
    <source>
        <dbReference type="ARBA" id="ARBA00023136"/>
    </source>
</evidence>
<keyword evidence="8" id="KW-1185">Reference proteome</keyword>
<keyword evidence="3" id="KW-0999">Mitochondrion inner membrane</keyword>
<dbReference type="HOGENOM" id="CLU_3052624_0_0_1"/>
<evidence type="ECO:0000313" key="8">
    <source>
        <dbReference type="Proteomes" id="UP000007798"/>
    </source>
</evidence>
<evidence type="ECO:0000313" key="7">
    <source>
        <dbReference type="EMBL" id="EDW78348.2"/>
    </source>
</evidence>
<dbReference type="GO" id="GO:0005743">
    <property type="term" value="C:mitochondrial inner membrane"/>
    <property type="evidence" value="ECO:0007669"/>
    <property type="project" value="UniProtKB-SubCell"/>
</dbReference>
<dbReference type="InterPro" id="IPR018796">
    <property type="entry name" value="COA8"/>
</dbReference>
<name>B4N1V9_DROWI</name>
<dbReference type="eggNOG" id="KOG4094">
    <property type="taxonomic scope" value="Eukaryota"/>
</dbReference>